<dbReference type="AlphaFoldDB" id="C0CRX2"/>
<dbReference type="PANTHER" id="PTHR30502">
    <property type="entry name" value="2-KETO-3-DEOXY-L-RHAMNONATE ALDOLASE"/>
    <property type="match status" value="1"/>
</dbReference>
<comment type="similarity">
    <text evidence="1">Belongs to the HpcH/HpaI aldolase family.</text>
</comment>
<dbReference type="PANTHER" id="PTHR30502:SF0">
    <property type="entry name" value="PHOSPHOENOLPYRUVATE CARBOXYLASE FAMILY PROTEIN"/>
    <property type="match status" value="1"/>
</dbReference>
<dbReference type="InterPro" id="IPR040442">
    <property type="entry name" value="Pyrv_kinase-like_dom_sf"/>
</dbReference>
<keyword evidence="6" id="KW-1185">Reference proteome</keyword>
<comment type="caution">
    <text evidence="5">The sequence shown here is derived from an EMBL/GenBank/DDBJ whole genome shotgun (WGS) entry which is preliminary data.</text>
</comment>
<dbReference type="GO" id="GO:0016832">
    <property type="term" value="F:aldehyde-lyase activity"/>
    <property type="evidence" value="ECO:0007669"/>
    <property type="project" value="TreeGrafter"/>
</dbReference>
<dbReference type="GO" id="GO:0005737">
    <property type="term" value="C:cytoplasm"/>
    <property type="evidence" value="ECO:0007669"/>
    <property type="project" value="TreeGrafter"/>
</dbReference>
<dbReference type="PATRIC" id="fig|476272.21.peg.316"/>
<dbReference type="GO" id="GO:0046872">
    <property type="term" value="F:metal ion binding"/>
    <property type="evidence" value="ECO:0007669"/>
    <property type="project" value="UniProtKB-KW"/>
</dbReference>
<gene>
    <name evidence="5" type="ORF">RUMHYD_03638</name>
</gene>
<sequence>MVTMENKIRRLLKEGKPTVNTRIWSTWGTTVEAAAATGNFDYFEFLAEYAPYTLPELENFVRACELHGCGSMIKVDYQNRFFVAQKAIAMGFQAVLFTDHQNAQQVRETLTAVSPEAPAYGGRFGYPNARWLGYNPEPKQMEYAAMNASAVKAFMIEKKEAVDNIEEICSVPGVDMIQFGPSDYCMSLGWNTCEHKEEVAAAEKHCIEVALAHGVQPRVEIYHVEDAERYKEMGVKHFCIGDEFDILKDYWTNVGAAMKKSAMEMTAAEI</sequence>
<reference evidence="5 6" key="1">
    <citation type="submission" date="2009-01" db="EMBL/GenBank/DDBJ databases">
        <authorList>
            <person name="Fulton L."/>
            <person name="Clifton S."/>
            <person name="Fulton B."/>
            <person name="Xu J."/>
            <person name="Minx P."/>
            <person name="Pepin K.H."/>
            <person name="Johnson M."/>
            <person name="Bhonagiri V."/>
            <person name="Nash W.E."/>
            <person name="Mardis E.R."/>
            <person name="Wilson R.K."/>
        </authorList>
    </citation>
    <scope>NUCLEOTIDE SEQUENCE [LARGE SCALE GENOMIC DNA]</scope>
    <source>
        <strain evidence="6">DSM 10507 / JCM 14656 / S5a33</strain>
    </source>
</reference>
<evidence type="ECO:0000256" key="3">
    <source>
        <dbReference type="ARBA" id="ARBA00023239"/>
    </source>
</evidence>
<dbReference type="HOGENOM" id="CLU_1052539_0_0_9"/>
<dbReference type="InterPro" id="IPR005000">
    <property type="entry name" value="Aldolase/citrate-lyase_domain"/>
</dbReference>
<organism evidence="5 6">
    <name type="scientific">Blautia hydrogenotrophica (strain DSM 10507 / JCM 14656 / S5a33)</name>
    <name type="common">Ruminococcus hydrogenotrophicus</name>
    <dbReference type="NCBI Taxonomy" id="476272"/>
    <lineage>
        <taxon>Bacteria</taxon>
        <taxon>Bacillati</taxon>
        <taxon>Bacillota</taxon>
        <taxon>Clostridia</taxon>
        <taxon>Lachnospirales</taxon>
        <taxon>Lachnospiraceae</taxon>
        <taxon>Blautia</taxon>
    </lineage>
</organism>
<dbReference type="Pfam" id="PF03328">
    <property type="entry name" value="HpcH_HpaI"/>
    <property type="match status" value="1"/>
</dbReference>
<evidence type="ECO:0000259" key="4">
    <source>
        <dbReference type="Pfam" id="PF03328"/>
    </source>
</evidence>
<evidence type="ECO:0000256" key="2">
    <source>
        <dbReference type="ARBA" id="ARBA00022723"/>
    </source>
</evidence>
<accession>C0CRX2</accession>
<evidence type="ECO:0000313" key="6">
    <source>
        <dbReference type="Proteomes" id="UP000003100"/>
    </source>
</evidence>
<dbReference type="InterPro" id="IPR050251">
    <property type="entry name" value="HpcH-HpaI_aldolase"/>
</dbReference>
<evidence type="ECO:0000256" key="1">
    <source>
        <dbReference type="ARBA" id="ARBA00005568"/>
    </source>
</evidence>
<reference evidence="5 6" key="2">
    <citation type="submission" date="2009-02" db="EMBL/GenBank/DDBJ databases">
        <title>Draft genome sequence of Blautia hydrogenotrophica DSM 10507 (Ruminococcus hydrogenotrophicus DSM 10507).</title>
        <authorList>
            <person name="Sudarsanam P."/>
            <person name="Ley R."/>
            <person name="Guruge J."/>
            <person name="Turnbaugh P.J."/>
            <person name="Mahowald M."/>
            <person name="Liep D."/>
            <person name="Gordon J."/>
        </authorList>
    </citation>
    <scope>NUCLEOTIDE SEQUENCE [LARGE SCALE GENOMIC DNA]</scope>
    <source>
        <strain evidence="6">DSM 10507 / JCM 14656 / S5a33</strain>
    </source>
</reference>
<dbReference type="Proteomes" id="UP000003100">
    <property type="component" value="Unassembled WGS sequence"/>
</dbReference>
<dbReference type="GeneID" id="86823401"/>
<dbReference type="SUPFAM" id="SSF51621">
    <property type="entry name" value="Phosphoenolpyruvate/pyruvate domain"/>
    <property type="match status" value="1"/>
</dbReference>
<dbReference type="RefSeq" id="WP_005952169.1">
    <property type="nucleotide sequence ID" value="NZ_CP136423.1"/>
</dbReference>
<dbReference type="EMBL" id="ACBZ01000192">
    <property type="protein sequence ID" value="EEG47493.1"/>
    <property type="molecule type" value="Genomic_DNA"/>
</dbReference>
<name>C0CRX2_BLAHS</name>
<evidence type="ECO:0000313" key="5">
    <source>
        <dbReference type="EMBL" id="EEG47493.1"/>
    </source>
</evidence>
<proteinExistence type="inferred from homology"/>
<dbReference type="eggNOG" id="COG3836">
    <property type="taxonomic scope" value="Bacteria"/>
</dbReference>
<dbReference type="Gene3D" id="3.20.20.60">
    <property type="entry name" value="Phosphoenolpyruvate-binding domains"/>
    <property type="match status" value="1"/>
</dbReference>
<feature type="domain" description="HpcH/HpaI aldolase/citrate lyase" evidence="4">
    <location>
        <begin position="62"/>
        <end position="222"/>
    </location>
</feature>
<dbReference type="InterPro" id="IPR015813">
    <property type="entry name" value="Pyrv/PenolPyrv_kinase-like_dom"/>
</dbReference>
<protein>
    <recommendedName>
        <fullName evidence="4">HpcH/HpaI aldolase/citrate lyase domain-containing protein</fullName>
    </recommendedName>
</protein>
<keyword evidence="3" id="KW-0456">Lyase</keyword>
<keyword evidence="2" id="KW-0479">Metal-binding</keyword>